<feature type="transmembrane region" description="Helical" evidence="10">
    <location>
        <begin position="322"/>
        <end position="345"/>
    </location>
</feature>
<evidence type="ECO:0000256" key="8">
    <source>
        <dbReference type="ARBA" id="ARBA00023136"/>
    </source>
</evidence>
<feature type="transmembrane region" description="Helical" evidence="10">
    <location>
        <begin position="139"/>
        <end position="156"/>
    </location>
</feature>
<sequence>MLLDLNRFSFSVFLKEIRLLASLALPILLAQVAQVGIGFVDTVMAGGAGKEDLAAVALGNSAFTTVYITFIGIMAALNPMISLLYGAGKTGEVGETGRQGVWFGLCLGIFGMILLWAAITPFRNWLTLNDYVEGTMARYMVFAGLAMPAAMVHRALHAYASSLNRPRVIMLVSFAAFVLNVPLNYIFVYGKFGMPALGGAGCGVATAAVFWFGALALWLYIAKEKFFRPFGLTAKFGKPDRAVFKQIWKIGAPVGLSYFLEASAFSFVAFLVAPFGSDYVAGQQVALSLTGILYMVPQSVGLAGSVRVGFSLGRRGFLTARYISGVSLALGWMLAVLTALFLVVMHRPLASLYTADAAVLGIASTVLLFSAVFQLADATQCIASYALRGYKVTKVPMLIHAAAFWGCGLLPGYLLAYRFGMGIYGFWTALTVSLAIAAAALVWCLELCSKERVKSHKAV</sequence>
<evidence type="ECO:0000256" key="7">
    <source>
        <dbReference type="ARBA" id="ARBA00023065"/>
    </source>
</evidence>
<reference evidence="11 13" key="1">
    <citation type="submission" date="2017-03" db="EMBL/GenBank/DDBJ databases">
        <title>N. lactamica Y92-1009 whole genome sequence.</title>
        <authorList>
            <person name="Pandey A.K."/>
            <person name="Read R.C."/>
        </authorList>
    </citation>
    <scope>NUCLEOTIDE SEQUENCE [LARGE SCALE GENOMIC DNA]</scope>
    <source>
        <strain evidence="11 13">Y92-1009</strain>
    </source>
</reference>
<keyword evidence="4" id="KW-1003">Cell membrane</keyword>
<feature type="transmembrane region" description="Helical" evidence="10">
    <location>
        <begin position="168"/>
        <end position="190"/>
    </location>
</feature>
<dbReference type="InterPro" id="IPR002528">
    <property type="entry name" value="MATE_fam"/>
</dbReference>
<name>A0A1V0DU47_NEILA</name>
<evidence type="ECO:0000256" key="1">
    <source>
        <dbReference type="ARBA" id="ARBA00004429"/>
    </source>
</evidence>
<dbReference type="InterPro" id="IPR050222">
    <property type="entry name" value="MATE_MdtK"/>
</dbReference>
<feature type="transmembrane region" description="Helical" evidence="10">
    <location>
        <begin position="285"/>
        <end position="310"/>
    </location>
</feature>
<evidence type="ECO:0000256" key="9">
    <source>
        <dbReference type="ARBA" id="ARBA00031636"/>
    </source>
</evidence>
<evidence type="ECO:0000256" key="2">
    <source>
        <dbReference type="ARBA" id="ARBA00022448"/>
    </source>
</evidence>
<feature type="transmembrane region" description="Helical" evidence="10">
    <location>
        <begin position="423"/>
        <end position="445"/>
    </location>
</feature>
<dbReference type="STRING" id="486.B2G52_06130"/>
<reference evidence="12 14" key="2">
    <citation type="submission" date="2018-06" db="EMBL/GenBank/DDBJ databases">
        <authorList>
            <consortium name="Pathogen Informatics"/>
            <person name="Doyle S."/>
        </authorList>
    </citation>
    <scope>NUCLEOTIDE SEQUENCE [LARGE SCALE GENOMIC DNA]</scope>
    <source>
        <strain evidence="12 14">NCTC10616</strain>
    </source>
</reference>
<dbReference type="GO" id="GO:0006811">
    <property type="term" value="P:monoatomic ion transport"/>
    <property type="evidence" value="ECO:0007669"/>
    <property type="project" value="UniProtKB-KW"/>
</dbReference>
<evidence type="ECO:0000256" key="6">
    <source>
        <dbReference type="ARBA" id="ARBA00022989"/>
    </source>
</evidence>
<keyword evidence="5 10" id="KW-0812">Transmembrane</keyword>
<organism evidence="12 14">
    <name type="scientific">Neisseria lactamica</name>
    <dbReference type="NCBI Taxonomy" id="486"/>
    <lineage>
        <taxon>Bacteria</taxon>
        <taxon>Pseudomonadati</taxon>
        <taxon>Pseudomonadota</taxon>
        <taxon>Betaproteobacteria</taxon>
        <taxon>Neisseriales</taxon>
        <taxon>Neisseriaceae</taxon>
        <taxon>Neisseria</taxon>
    </lineage>
</organism>
<evidence type="ECO:0000256" key="4">
    <source>
        <dbReference type="ARBA" id="ARBA00022475"/>
    </source>
</evidence>
<dbReference type="EMBL" id="UGRO01000002">
    <property type="protein sequence ID" value="SUA16842.1"/>
    <property type="molecule type" value="Genomic_DNA"/>
</dbReference>
<gene>
    <name evidence="12" type="primary">mdtK</name>
    <name evidence="11" type="ORF">B2G52_06130</name>
    <name evidence="12" type="ORF">NCTC10616_00488</name>
</gene>
<feature type="transmembrane region" description="Helical" evidence="10">
    <location>
        <begin position="250"/>
        <end position="273"/>
    </location>
</feature>
<feature type="transmembrane region" description="Helical" evidence="10">
    <location>
        <begin position="100"/>
        <end position="119"/>
    </location>
</feature>
<dbReference type="CDD" id="cd13131">
    <property type="entry name" value="MATE_NorM_like"/>
    <property type="match status" value="1"/>
</dbReference>
<comment type="subcellular location">
    <subcellularLocation>
        <location evidence="1">Cell inner membrane</location>
        <topology evidence="1">Multi-pass membrane protein</topology>
    </subcellularLocation>
</comment>
<dbReference type="PANTHER" id="PTHR43298">
    <property type="entry name" value="MULTIDRUG RESISTANCE PROTEIN NORM-RELATED"/>
    <property type="match status" value="1"/>
</dbReference>
<dbReference type="PIRSF" id="PIRSF006603">
    <property type="entry name" value="DinF"/>
    <property type="match status" value="1"/>
</dbReference>
<dbReference type="GO" id="GO:0042910">
    <property type="term" value="F:xenobiotic transmembrane transporter activity"/>
    <property type="evidence" value="ECO:0007669"/>
    <property type="project" value="InterPro"/>
</dbReference>
<evidence type="ECO:0000313" key="14">
    <source>
        <dbReference type="Proteomes" id="UP000254193"/>
    </source>
</evidence>
<dbReference type="Proteomes" id="UP000254193">
    <property type="component" value="Unassembled WGS sequence"/>
</dbReference>
<keyword evidence="7" id="KW-0406">Ion transport</keyword>
<keyword evidence="8 10" id="KW-0472">Membrane</keyword>
<keyword evidence="3" id="KW-0050">Antiport</keyword>
<feature type="transmembrane region" description="Helical" evidence="10">
    <location>
        <begin position="357"/>
        <end position="376"/>
    </location>
</feature>
<dbReference type="InterPro" id="IPR048279">
    <property type="entry name" value="MdtK-like"/>
</dbReference>
<evidence type="ECO:0000256" key="3">
    <source>
        <dbReference type="ARBA" id="ARBA00022449"/>
    </source>
</evidence>
<evidence type="ECO:0000313" key="13">
    <source>
        <dbReference type="Proteomes" id="UP000191249"/>
    </source>
</evidence>
<evidence type="ECO:0000256" key="5">
    <source>
        <dbReference type="ARBA" id="ARBA00022692"/>
    </source>
</evidence>
<evidence type="ECO:0000256" key="10">
    <source>
        <dbReference type="SAM" id="Phobius"/>
    </source>
</evidence>
<keyword evidence="2" id="KW-0813">Transport</keyword>
<dbReference type="EMBL" id="CP019894">
    <property type="protein sequence ID" value="ARB04521.1"/>
    <property type="molecule type" value="Genomic_DNA"/>
</dbReference>
<dbReference type="Proteomes" id="UP000191249">
    <property type="component" value="Chromosome"/>
</dbReference>
<feature type="transmembrane region" description="Helical" evidence="10">
    <location>
        <begin position="397"/>
        <end position="417"/>
    </location>
</feature>
<dbReference type="RefSeq" id="WP_003712776.1">
    <property type="nucleotide sequence ID" value="NZ_CAUJPL010000003.1"/>
</dbReference>
<dbReference type="Pfam" id="PF01554">
    <property type="entry name" value="MatE"/>
    <property type="match status" value="2"/>
</dbReference>
<protein>
    <recommendedName>
        <fullName evidence="9">Multidrug-efflux transporter</fullName>
    </recommendedName>
</protein>
<dbReference type="AlphaFoldDB" id="A0A1V0DU47"/>
<dbReference type="GO" id="GO:0005886">
    <property type="term" value="C:plasma membrane"/>
    <property type="evidence" value="ECO:0007669"/>
    <property type="project" value="UniProtKB-SubCell"/>
</dbReference>
<evidence type="ECO:0000313" key="11">
    <source>
        <dbReference type="EMBL" id="ARB04521.1"/>
    </source>
</evidence>
<evidence type="ECO:0000313" key="12">
    <source>
        <dbReference type="EMBL" id="SUA16842.1"/>
    </source>
</evidence>
<accession>A0A1V0DU47</accession>
<proteinExistence type="predicted"/>
<keyword evidence="14" id="KW-1185">Reference proteome</keyword>
<keyword evidence="6 10" id="KW-1133">Transmembrane helix</keyword>
<feature type="transmembrane region" description="Helical" evidence="10">
    <location>
        <begin position="196"/>
        <end position="221"/>
    </location>
</feature>
<dbReference type="GO" id="GO:0015297">
    <property type="term" value="F:antiporter activity"/>
    <property type="evidence" value="ECO:0007669"/>
    <property type="project" value="UniProtKB-KW"/>
</dbReference>
<dbReference type="NCBIfam" id="TIGR00797">
    <property type="entry name" value="matE"/>
    <property type="match status" value="1"/>
</dbReference>
<feature type="transmembrane region" description="Helical" evidence="10">
    <location>
        <begin position="62"/>
        <end position="88"/>
    </location>
</feature>
<dbReference type="PANTHER" id="PTHR43298:SF2">
    <property type="entry name" value="FMN_FAD EXPORTER YEEO-RELATED"/>
    <property type="match status" value="1"/>
</dbReference>